<dbReference type="GO" id="GO:0005524">
    <property type="term" value="F:ATP binding"/>
    <property type="evidence" value="ECO:0007669"/>
    <property type="project" value="UniProtKB-KW"/>
</dbReference>
<name>A0A975F382_9SPIR</name>
<dbReference type="GO" id="GO:0009396">
    <property type="term" value="P:folic acid-containing compound biosynthetic process"/>
    <property type="evidence" value="ECO:0007669"/>
    <property type="project" value="TreeGrafter"/>
</dbReference>
<evidence type="ECO:0000256" key="5">
    <source>
        <dbReference type="RuleBase" id="RU361279"/>
    </source>
</evidence>
<evidence type="ECO:0000256" key="4">
    <source>
        <dbReference type="PIRSR" id="PIRSR006806-1"/>
    </source>
</evidence>
<gene>
    <name evidence="6" type="ORF">HRQ91_02940</name>
</gene>
<dbReference type="SUPFAM" id="SSF100950">
    <property type="entry name" value="NagB/RpiA/CoA transferase-like"/>
    <property type="match status" value="1"/>
</dbReference>
<dbReference type="Pfam" id="PF01812">
    <property type="entry name" value="5-FTHF_cyc-lig"/>
    <property type="match status" value="1"/>
</dbReference>
<accession>A0A975F382</accession>
<keyword evidence="7" id="KW-1185">Reference proteome</keyword>
<dbReference type="InterPro" id="IPR024185">
    <property type="entry name" value="FTHF_cligase-like_sf"/>
</dbReference>
<dbReference type="Proteomes" id="UP000671908">
    <property type="component" value="Chromosome"/>
</dbReference>
<keyword evidence="2 4" id="KW-0547">Nucleotide-binding</keyword>
<comment type="cofactor">
    <cofactor evidence="5">
        <name>Mg(2+)</name>
        <dbReference type="ChEBI" id="CHEBI:18420"/>
    </cofactor>
</comment>
<feature type="binding site" evidence="4">
    <location>
        <begin position="132"/>
        <end position="140"/>
    </location>
    <ligand>
        <name>ATP</name>
        <dbReference type="ChEBI" id="CHEBI:30616"/>
    </ligand>
</feature>
<dbReference type="NCBIfam" id="TIGR02727">
    <property type="entry name" value="MTHFS_bact"/>
    <property type="match status" value="1"/>
</dbReference>
<dbReference type="InterPro" id="IPR037171">
    <property type="entry name" value="NagB/RpiA_transferase-like"/>
</dbReference>
<keyword evidence="5" id="KW-0460">Magnesium</keyword>
<dbReference type="GO" id="GO:0046872">
    <property type="term" value="F:metal ion binding"/>
    <property type="evidence" value="ECO:0007669"/>
    <property type="project" value="UniProtKB-KW"/>
</dbReference>
<dbReference type="PANTHER" id="PTHR23407">
    <property type="entry name" value="ATPASE INHIBITOR/5-FORMYLTETRAHYDROFOLATE CYCLO-LIGASE"/>
    <property type="match status" value="1"/>
</dbReference>
<evidence type="ECO:0000313" key="6">
    <source>
        <dbReference type="EMBL" id="QTQ13495.1"/>
    </source>
</evidence>
<dbReference type="Gene3D" id="3.40.50.10420">
    <property type="entry name" value="NagB/RpiA/CoA transferase-like"/>
    <property type="match status" value="1"/>
</dbReference>
<protein>
    <recommendedName>
        <fullName evidence="5">5-formyltetrahydrofolate cyclo-ligase</fullName>
        <ecNumber evidence="5">6.3.3.2</ecNumber>
    </recommendedName>
</protein>
<sequence>MKKTLKDLFNDGSKVHEAAKKAAEFFLNWKFYKEADVLMAFVSSKEEIDTLAILHEALSDKKEVAVPRVITDTEMDFFYLERDKPFEDQLKPGIFGILEPKEFLKRFEVADTAGKKAVMLVPGLAFSKEGHRMGKGKGFYDRYFSRFLPPVRCGFCFDVQIVQEVPHDDFDADVSHVISESGIIDCGNRGVRPFLALGIL</sequence>
<evidence type="ECO:0000313" key="7">
    <source>
        <dbReference type="Proteomes" id="UP000671908"/>
    </source>
</evidence>
<dbReference type="GO" id="GO:0035999">
    <property type="term" value="P:tetrahydrofolate interconversion"/>
    <property type="evidence" value="ECO:0007669"/>
    <property type="project" value="TreeGrafter"/>
</dbReference>
<proteinExistence type="inferred from homology"/>
<dbReference type="AlphaFoldDB" id="A0A975F382"/>
<evidence type="ECO:0000256" key="2">
    <source>
        <dbReference type="ARBA" id="ARBA00022741"/>
    </source>
</evidence>
<organism evidence="6 7">
    <name type="scientific">Treponema parvum</name>
    <dbReference type="NCBI Taxonomy" id="138851"/>
    <lineage>
        <taxon>Bacteria</taxon>
        <taxon>Pseudomonadati</taxon>
        <taxon>Spirochaetota</taxon>
        <taxon>Spirochaetia</taxon>
        <taxon>Spirochaetales</taxon>
        <taxon>Treponemataceae</taxon>
        <taxon>Treponema</taxon>
    </lineage>
</organism>
<evidence type="ECO:0000256" key="1">
    <source>
        <dbReference type="ARBA" id="ARBA00010638"/>
    </source>
</evidence>
<dbReference type="EMBL" id="CP054142">
    <property type="protein sequence ID" value="QTQ13495.1"/>
    <property type="molecule type" value="Genomic_DNA"/>
</dbReference>
<feature type="binding site" evidence="4">
    <location>
        <position position="42"/>
    </location>
    <ligand>
        <name>substrate</name>
    </ligand>
</feature>
<keyword evidence="3 4" id="KW-0067">ATP-binding</keyword>
<feature type="binding site" evidence="4">
    <location>
        <position position="47"/>
    </location>
    <ligand>
        <name>substrate</name>
    </ligand>
</feature>
<dbReference type="PANTHER" id="PTHR23407:SF1">
    <property type="entry name" value="5-FORMYLTETRAHYDROFOLATE CYCLO-LIGASE"/>
    <property type="match status" value="1"/>
</dbReference>
<comment type="similarity">
    <text evidence="1 5">Belongs to the 5-formyltetrahydrofolate cyclo-ligase family.</text>
</comment>
<comment type="catalytic activity">
    <reaction evidence="5">
        <text>(6S)-5-formyl-5,6,7,8-tetrahydrofolate + ATP = (6R)-5,10-methenyltetrahydrofolate + ADP + phosphate</text>
        <dbReference type="Rhea" id="RHEA:10488"/>
        <dbReference type="ChEBI" id="CHEBI:30616"/>
        <dbReference type="ChEBI" id="CHEBI:43474"/>
        <dbReference type="ChEBI" id="CHEBI:57455"/>
        <dbReference type="ChEBI" id="CHEBI:57457"/>
        <dbReference type="ChEBI" id="CHEBI:456216"/>
        <dbReference type="EC" id="6.3.3.2"/>
    </reaction>
</comment>
<reference evidence="6 7" key="1">
    <citation type="journal article" date="2021" name="Microbiol. Resour. Announc.">
        <title>Complete Genome Sequences of Three Human Oral Treponema parvum Isolates.</title>
        <authorList>
            <person name="Zeng H."/>
            <person name="Watt R.M."/>
        </authorList>
    </citation>
    <scope>NUCLEOTIDE SEQUENCE [LARGE SCALE GENOMIC DNA]</scope>
    <source>
        <strain evidence="6 7">ATCC 700770</strain>
    </source>
</reference>
<dbReference type="PIRSF" id="PIRSF006806">
    <property type="entry name" value="FTHF_cligase"/>
    <property type="match status" value="1"/>
</dbReference>
<dbReference type="EC" id="6.3.3.2" evidence="5"/>
<dbReference type="InterPro" id="IPR002698">
    <property type="entry name" value="FTHF_cligase"/>
</dbReference>
<evidence type="ECO:0000256" key="3">
    <source>
        <dbReference type="ARBA" id="ARBA00022840"/>
    </source>
</evidence>
<dbReference type="GO" id="GO:0030272">
    <property type="term" value="F:5-formyltetrahydrofolate cyclo-ligase activity"/>
    <property type="evidence" value="ECO:0007669"/>
    <property type="project" value="UniProtKB-EC"/>
</dbReference>
<keyword evidence="6" id="KW-0436">Ligase</keyword>
<dbReference type="KEGG" id="tpav:HRQ91_02940"/>
<keyword evidence="5" id="KW-0479">Metal-binding</keyword>